<comment type="subcellular location">
    <subcellularLocation>
        <location evidence="6">Nucleus</location>
    </subcellularLocation>
</comment>
<evidence type="ECO:0000256" key="2">
    <source>
        <dbReference type="ARBA" id="ARBA00022723"/>
    </source>
</evidence>
<evidence type="ECO:0000259" key="8">
    <source>
        <dbReference type="PROSITE" id="PS50966"/>
    </source>
</evidence>
<dbReference type="GO" id="GO:0006355">
    <property type="term" value="P:regulation of DNA-templated transcription"/>
    <property type="evidence" value="ECO:0007669"/>
    <property type="project" value="UniProtKB-UniRule"/>
</dbReference>
<keyword evidence="10" id="KW-1185">Reference proteome</keyword>
<evidence type="ECO:0000256" key="4">
    <source>
        <dbReference type="ARBA" id="ARBA00022833"/>
    </source>
</evidence>
<feature type="compositionally biased region" description="Basic and acidic residues" evidence="7">
    <location>
        <begin position="211"/>
        <end position="220"/>
    </location>
</feature>
<evidence type="ECO:0000256" key="6">
    <source>
        <dbReference type="RuleBase" id="RU367018"/>
    </source>
</evidence>
<dbReference type="Proteomes" id="UP000289738">
    <property type="component" value="Chromosome A06"/>
</dbReference>
<dbReference type="GO" id="GO:0008270">
    <property type="term" value="F:zinc ion binding"/>
    <property type="evidence" value="ECO:0007669"/>
    <property type="project" value="UniProtKB-UniRule"/>
</dbReference>
<comment type="similarity">
    <text evidence="1 6">Belongs to the FHY3/FAR1 family.</text>
</comment>
<name>A0A445CRQ7_ARAHY</name>
<dbReference type="InterPro" id="IPR007527">
    <property type="entry name" value="Znf_SWIM"/>
</dbReference>
<dbReference type="Pfam" id="PF04434">
    <property type="entry name" value="SWIM"/>
    <property type="match status" value="1"/>
</dbReference>
<accession>A0A445CRQ7</accession>
<evidence type="ECO:0000256" key="7">
    <source>
        <dbReference type="SAM" id="MobiDB-lite"/>
    </source>
</evidence>
<dbReference type="SMART" id="SM00575">
    <property type="entry name" value="ZnF_PMZ"/>
    <property type="match status" value="1"/>
</dbReference>
<keyword evidence="4 6" id="KW-0862">Zinc</keyword>
<evidence type="ECO:0000313" key="10">
    <source>
        <dbReference type="Proteomes" id="UP000289738"/>
    </source>
</evidence>
<dbReference type="EMBL" id="SDMP01000006">
    <property type="protein sequence ID" value="RYR53564.1"/>
    <property type="molecule type" value="Genomic_DNA"/>
</dbReference>
<keyword evidence="6" id="KW-0539">Nucleus</keyword>
<dbReference type="AlphaFoldDB" id="A0A445CRQ7"/>
<comment type="function">
    <text evidence="6">Putative transcription activator involved in regulating light control of development.</text>
</comment>
<sequence>MVEFIQHFNRCVDHIRWKEVQADLASVNGKPIIEECYQCLHPNNILYALTNPCMSCINEGNKYEVTSSYVIYSVDLDRTPNEMGRVFFCDIEMEFNCSCMRMESFGIPCEHIVSVLMHEDIDELSKSLVLPRWTKTANFRQLANIACQDNEKFIFTQETTMNLLKQFKEKDATQKELANDVDSARDNVQMNASGAGLGTNDIGHGMPNDPRICRTKESAA</sequence>
<comment type="caution">
    <text evidence="9">The sequence shown here is derived from an EMBL/GenBank/DDBJ whole genome shotgun (WGS) entry which is preliminary data.</text>
</comment>
<feature type="region of interest" description="Disordered" evidence="7">
    <location>
        <begin position="192"/>
        <end position="220"/>
    </location>
</feature>
<organism evidence="9 10">
    <name type="scientific">Arachis hypogaea</name>
    <name type="common">Peanut</name>
    <dbReference type="NCBI Taxonomy" id="3818"/>
    <lineage>
        <taxon>Eukaryota</taxon>
        <taxon>Viridiplantae</taxon>
        <taxon>Streptophyta</taxon>
        <taxon>Embryophyta</taxon>
        <taxon>Tracheophyta</taxon>
        <taxon>Spermatophyta</taxon>
        <taxon>Magnoliopsida</taxon>
        <taxon>eudicotyledons</taxon>
        <taxon>Gunneridae</taxon>
        <taxon>Pentapetalae</taxon>
        <taxon>rosids</taxon>
        <taxon>fabids</taxon>
        <taxon>Fabales</taxon>
        <taxon>Fabaceae</taxon>
        <taxon>Papilionoideae</taxon>
        <taxon>50 kb inversion clade</taxon>
        <taxon>dalbergioids sensu lato</taxon>
        <taxon>Dalbergieae</taxon>
        <taxon>Pterocarpus clade</taxon>
        <taxon>Arachis</taxon>
    </lineage>
</organism>
<dbReference type="PROSITE" id="PS50966">
    <property type="entry name" value="ZF_SWIM"/>
    <property type="match status" value="1"/>
</dbReference>
<keyword evidence="2 6" id="KW-0479">Metal-binding</keyword>
<dbReference type="InterPro" id="IPR006564">
    <property type="entry name" value="Znf_PMZ"/>
</dbReference>
<gene>
    <name evidence="9" type="ORF">Ahy_A06g028744</name>
</gene>
<evidence type="ECO:0000313" key="9">
    <source>
        <dbReference type="EMBL" id="RYR53564.1"/>
    </source>
</evidence>
<evidence type="ECO:0000256" key="5">
    <source>
        <dbReference type="PROSITE-ProRule" id="PRU00325"/>
    </source>
</evidence>
<dbReference type="PANTHER" id="PTHR31669">
    <property type="entry name" value="PROTEIN FAR1-RELATED SEQUENCE 10-RELATED"/>
    <property type="match status" value="1"/>
</dbReference>
<evidence type="ECO:0000256" key="1">
    <source>
        <dbReference type="ARBA" id="ARBA00005889"/>
    </source>
</evidence>
<keyword evidence="3 5" id="KW-0863">Zinc-finger</keyword>
<dbReference type="InterPro" id="IPR031052">
    <property type="entry name" value="FHY3/FAR1"/>
</dbReference>
<proteinExistence type="inferred from homology"/>
<dbReference type="GO" id="GO:0005634">
    <property type="term" value="C:nucleus"/>
    <property type="evidence" value="ECO:0007669"/>
    <property type="project" value="UniProtKB-SubCell"/>
</dbReference>
<protein>
    <recommendedName>
        <fullName evidence="6">Protein FAR1-RELATED SEQUENCE</fullName>
    </recommendedName>
</protein>
<feature type="domain" description="SWIM-type" evidence="8">
    <location>
        <begin position="72"/>
        <end position="120"/>
    </location>
</feature>
<evidence type="ECO:0000256" key="3">
    <source>
        <dbReference type="ARBA" id="ARBA00022771"/>
    </source>
</evidence>
<reference evidence="9 10" key="1">
    <citation type="submission" date="2019-01" db="EMBL/GenBank/DDBJ databases">
        <title>Sequencing of cultivated peanut Arachis hypogaea provides insights into genome evolution and oil improvement.</title>
        <authorList>
            <person name="Chen X."/>
        </authorList>
    </citation>
    <scope>NUCLEOTIDE SEQUENCE [LARGE SCALE GENOMIC DNA]</scope>
    <source>
        <strain evidence="10">cv. Fuhuasheng</strain>
        <tissue evidence="9">Leaves</tissue>
    </source>
</reference>
<dbReference type="PANTHER" id="PTHR31669:SF292">
    <property type="entry name" value="OS02G0262500 PROTEIN"/>
    <property type="match status" value="1"/>
</dbReference>